<name>A0A3B0SHU1_9ZZZZ</name>
<proteinExistence type="predicted"/>
<dbReference type="EMBL" id="UOEJ01000156">
    <property type="protein sequence ID" value="VAW01982.1"/>
    <property type="molecule type" value="Genomic_DNA"/>
</dbReference>
<reference evidence="1" key="1">
    <citation type="submission" date="2018-06" db="EMBL/GenBank/DDBJ databases">
        <authorList>
            <person name="Zhirakovskaya E."/>
        </authorList>
    </citation>
    <scope>NUCLEOTIDE SEQUENCE</scope>
</reference>
<accession>A0A3B0SHU1</accession>
<gene>
    <name evidence="1" type="ORF">MNBD_ALPHA01-1820</name>
</gene>
<sequence length="182" mass="20822">MKIITLILGLSYFMMANALFMMANALGAENAQTGFFKQLSNLCGQAFAGRVVRDNTDDKRFRDKVIILHIRDCSTREIRMPMHVGDDPSRTFILTRNGGNIKLEHDHRHDDGHPDRVSMYGGTTQDAGTEWRQDFPINDFSRRLFMENDLQVSLTNIWTISIRAGQSISYQLRRPAMKGKPE</sequence>
<evidence type="ECO:0008006" key="2">
    <source>
        <dbReference type="Google" id="ProtNLM"/>
    </source>
</evidence>
<evidence type="ECO:0000313" key="1">
    <source>
        <dbReference type="EMBL" id="VAW01982.1"/>
    </source>
</evidence>
<protein>
    <recommendedName>
        <fullName evidence="2">Secreted protein</fullName>
    </recommendedName>
</protein>
<organism evidence="1">
    <name type="scientific">hydrothermal vent metagenome</name>
    <dbReference type="NCBI Taxonomy" id="652676"/>
    <lineage>
        <taxon>unclassified sequences</taxon>
        <taxon>metagenomes</taxon>
        <taxon>ecological metagenomes</taxon>
    </lineage>
</organism>
<dbReference type="AlphaFoldDB" id="A0A3B0SHU1"/>
<feature type="non-terminal residue" evidence="1">
    <location>
        <position position="182"/>
    </location>
</feature>